<dbReference type="GeneID" id="54475425"/>
<dbReference type="OrthoDB" id="6129702at2759"/>
<organism evidence="1 2">
    <name type="scientific">Neohortaea acidophila</name>
    <dbReference type="NCBI Taxonomy" id="245834"/>
    <lineage>
        <taxon>Eukaryota</taxon>
        <taxon>Fungi</taxon>
        <taxon>Dikarya</taxon>
        <taxon>Ascomycota</taxon>
        <taxon>Pezizomycotina</taxon>
        <taxon>Dothideomycetes</taxon>
        <taxon>Dothideomycetidae</taxon>
        <taxon>Mycosphaerellales</taxon>
        <taxon>Teratosphaeriaceae</taxon>
        <taxon>Neohortaea</taxon>
    </lineage>
</organism>
<accession>A0A6A6PL82</accession>
<evidence type="ECO:0000313" key="1">
    <source>
        <dbReference type="EMBL" id="KAF2480838.1"/>
    </source>
</evidence>
<gene>
    <name evidence="1" type="ORF">BDY17DRAFT_302483</name>
</gene>
<dbReference type="RefSeq" id="XP_033587408.1">
    <property type="nucleotide sequence ID" value="XM_033734423.1"/>
</dbReference>
<evidence type="ECO:0000313" key="2">
    <source>
        <dbReference type="Proteomes" id="UP000799767"/>
    </source>
</evidence>
<reference evidence="1" key="1">
    <citation type="journal article" date="2020" name="Stud. Mycol.">
        <title>101 Dothideomycetes genomes: a test case for predicting lifestyles and emergence of pathogens.</title>
        <authorList>
            <person name="Haridas S."/>
            <person name="Albert R."/>
            <person name="Binder M."/>
            <person name="Bloem J."/>
            <person name="Labutti K."/>
            <person name="Salamov A."/>
            <person name="Andreopoulos B."/>
            <person name="Baker S."/>
            <person name="Barry K."/>
            <person name="Bills G."/>
            <person name="Bluhm B."/>
            <person name="Cannon C."/>
            <person name="Castanera R."/>
            <person name="Culley D."/>
            <person name="Daum C."/>
            <person name="Ezra D."/>
            <person name="Gonzalez J."/>
            <person name="Henrissat B."/>
            <person name="Kuo A."/>
            <person name="Liang C."/>
            <person name="Lipzen A."/>
            <person name="Lutzoni F."/>
            <person name="Magnuson J."/>
            <person name="Mondo S."/>
            <person name="Nolan M."/>
            <person name="Ohm R."/>
            <person name="Pangilinan J."/>
            <person name="Park H.-J."/>
            <person name="Ramirez L."/>
            <person name="Alfaro M."/>
            <person name="Sun H."/>
            <person name="Tritt A."/>
            <person name="Yoshinaga Y."/>
            <person name="Zwiers L.-H."/>
            <person name="Turgeon B."/>
            <person name="Goodwin S."/>
            <person name="Spatafora J."/>
            <person name="Crous P."/>
            <person name="Grigoriev I."/>
        </authorList>
    </citation>
    <scope>NUCLEOTIDE SEQUENCE</scope>
    <source>
        <strain evidence="1">CBS 113389</strain>
    </source>
</reference>
<name>A0A6A6PL82_9PEZI</name>
<proteinExistence type="predicted"/>
<dbReference type="Proteomes" id="UP000799767">
    <property type="component" value="Unassembled WGS sequence"/>
</dbReference>
<protein>
    <submittedName>
        <fullName evidence="1">Uncharacterized protein</fullName>
    </submittedName>
</protein>
<dbReference type="AlphaFoldDB" id="A0A6A6PL82"/>
<keyword evidence="2" id="KW-1185">Reference proteome</keyword>
<sequence>MDYIAVARLMYSWVAFSLIFSTAIEKDMNTFIGHFKSTFMTRRLSDALASGEEVCEGFARMFYALLNGATGTSYAKKISGCTRQLGGLQNPHASMILDHMWNAFPTDAEAMGRGAPGVKYKIIDPTWAIPVVVKDTNGVELPKTRPSSRSVEWSLTNAGQAVFHGPMSEALIAGVRDLVHPTWLAEYLYTDPQTLPYKNLYDMYWKTQPIWYNKDELYWIDTATVTPFNTRMTWLKDASFVVTFKNNCVHQRLNMPDTFLGYFNTDWATVKSIANKTSNILPQPKVEWQRFAPNAMDPGDTRIIWSAKLTLAPDATTFTSGTVVLAGYFDGPDLERQQEDFDPRAEGRYRPIIVWDVVVE</sequence>
<dbReference type="EMBL" id="MU001639">
    <property type="protein sequence ID" value="KAF2480838.1"/>
    <property type="molecule type" value="Genomic_DNA"/>
</dbReference>